<comment type="caution">
    <text evidence="3">The sequence shown here is derived from an EMBL/GenBank/DDBJ whole genome shotgun (WGS) entry which is preliminary data.</text>
</comment>
<name>A0AAE8MIW4_9HYPO</name>
<evidence type="ECO:0000259" key="2">
    <source>
        <dbReference type="Pfam" id="PF20521"/>
    </source>
</evidence>
<evidence type="ECO:0000313" key="4">
    <source>
        <dbReference type="Proteomes" id="UP001187734"/>
    </source>
</evidence>
<accession>A0AAE8MIW4</accession>
<evidence type="ECO:0000313" key="3">
    <source>
        <dbReference type="EMBL" id="SPJ85262.1"/>
    </source>
</evidence>
<dbReference type="Pfam" id="PF20521">
    <property type="entry name" value="DUF6736"/>
    <property type="match status" value="1"/>
</dbReference>
<keyword evidence="4" id="KW-1185">Reference proteome</keyword>
<gene>
    <name evidence="3" type="ORF">FTOL_11043</name>
</gene>
<protein>
    <recommendedName>
        <fullName evidence="2">Secreted protein CSS2 C-terminal domain-containing protein</fullName>
    </recommendedName>
</protein>
<evidence type="ECO:0000256" key="1">
    <source>
        <dbReference type="SAM" id="SignalP"/>
    </source>
</evidence>
<organism evidence="3 4">
    <name type="scientific">Fusarium torulosum</name>
    <dbReference type="NCBI Taxonomy" id="33205"/>
    <lineage>
        <taxon>Eukaryota</taxon>
        <taxon>Fungi</taxon>
        <taxon>Dikarya</taxon>
        <taxon>Ascomycota</taxon>
        <taxon>Pezizomycotina</taxon>
        <taxon>Sordariomycetes</taxon>
        <taxon>Hypocreomycetidae</taxon>
        <taxon>Hypocreales</taxon>
        <taxon>Nectriaceae</taxon>
        <taxon>Fusarium</taxon>
    </lineage>
</organism>
<feature type="domain" description="Secreted protein CSS2 C-terminal" evidence="2">
    <location>
        <begin position="38"/>
        <end position="132"/>
    </location>
</feature>
<keyword evidence="1" id="KW-0732">Signal</keyword>
<proteinExistence type="predicted"/>
<reference evidence="3" key="1">
    <citation type="submission" date="2018-03" db="EMBL/GenBank/DDBJ databases">
        <authorList>
            <person name="Guldener U."/>
        </authorList>
    </citation>
    <scope>NUCLEOTIDE SEQUENCE</scope>
</reference>
<feature type="chain" id="PRO_5042090988" description="Secreted protein CSS2 C-terminal domain-containing protein" evidence="1">
    <location>
        <begin position="23"/>
        <end position="144"/>
    </location>
</feature>
<dbReference type="AlphaFoldDB" id="A0AAE8MIW4"/>
<dbReference type="EMBL" id="ONZP01000455">
    <property type="protein sequence ID" value="SPJ85262.1"/>
    <property type="molecule type" value="Genomic_DNA"/>
</dbReference>
<dbReference type="InterPro" id="IPR046624">
    <property type="entry name" value="CSS2_C"/>
</dbReference>
<dbReference type="Proteomes" id="UP001187734">
    <property type="component" value="Unassembled WGS sequence"/>
</dbReference>
<sequence>MVNASKALFTFLACGFAGPCSAILDQASQRLDYSALGMYETIHDTISSMFKNKEESGSCVLSASTDSNGEHVNGYAYFVTTISRDCKATVEKEIIQEAVKKCADYLHSNAALSGCCKSSQRGGWTGQVRLTSQPSKYPAHEVEC</sequence>
<feature type="signal peptide" evidence="1">
    <location>
        <begin position="1"/>
        <end position="22"/>
    </location>
</feature>